<name>A0A8C5QBW5_9ANUR</name>
<feature type="domain" description="VLIG-type G" evidence="2">
    <location>
        <begin position="686"/>
        <end position="930"/>
    </location>
</feature>
<dbReference type="AlphaFoldDB" id="A0A8C5QBW5"/>
<dbReference type="GO" id="GO:0005525">
    <property type="term" value="F:GTP binding"/>
    <property type="evidence" value="ECO:0007669"/>
    <property type="project" value="InterPro"/>
</dbReference>
<dbReference type="Gene3D" id="1.10.533.10">
    <property type="entry name" value="Death Domain, Fas"/>
    <property type="match status" value="1"/>
</dbReference>
<dbReference type="GeneTree" id="ENSGT00940000154390"/>
<dbReference type="SUPFAM" id="SSF52540">
    <property type="entry name" value="P-loop containing nucleoside triphosphate hydrolases"/>
    <property type="match status" value="1"/>
</dbReference>
<dbReference type="InterPro" id="IPR027417">
    <property type="entry name" value="P-loop_NTPase"/>
</dbReference>
<dbReference type="OrthoDB" id="1597724at2759"/>
<dbReference type="InterPro" id="IPR058641">
    <property type="entry name" value="GVIN1_dom"/>
</dbReference>
<accession>A0A8C5QBW5</accession>
<dbReference type="Ensembl" id="ENSLLET00000036257.1">
    <property type="protein sequence ID" value="ENSLLEP00000034929.1"/>
    <property type="gene ID" value="ENSLLEG00000022120.1"/>
</dbReference>
<evidence type="ECO:0000313" key="3">
    <source>
        <dbReference type="Ensembl" id="ENSLLEP00000034929.1"/>
    </source>
</evidence>
<dbReference type="Pfam" id="PF25974">
    <property type="entry name" value="URGCP_9th"/>
    <property type="match status" value="1"/>
</dbReference>
<proteinExistence type="inferred from homology"/>
<evidence type="ECO:0000259" key="2">
    <source>
        <dbReference type="PROSITE" id="PS51717"/>
    </source>
</evidence>
<dbReference type="PANTHER" id="PTHR14819">
    <property type="entry name" value="GTP-BINDING"/>
    <property type="match status" value="1"/>
</dbReference>
<reference evidence="3" key="2">
    <citation type="submission" date="2025-09" db="UniProtKB">
        <authorList>
            <consortium name="Ensembl"/>
        </authorList>
    </citation>
    <scope>IDENTIFICATION</scope>
</reference>
<dbReference type="Pfam" id="PF25496">
    <property type="entry name" value="URGCP"/>
    <property type="match status" value="1"/>
</dbReference>
<dbReference type="Gene3D" id="3.40.50.300">
    <property type="entry name" value="P-loop containing nucleotide triphosphate hydrolases"/>
    <property type="match status" value="1"/>
</dbReference>
<keyword evidence="4" id="KW-1185">Reference proteome</keyword>
<dbReference type="InterPro" id="IPR030383">
    <property type="entry name" value="G_VLIG_dom"/>
</dbReference>
<evidence type="ECO:0000256" key="1">
    <source>
        <dbReference type="ARBA" id="ARBA00006828"/>
    </source>
</evidence>
<dbReference type="Proteomes" id="UP000694569">
    <property type="component" value="Unplaced"/>
</dbReference>
<dbReference type="Pfam" id="PF25683">
    <property type="entry name" value="URGCP_GTPase"/>
    <property type="match status" value="1"/>
</dbReference>
<dbReference type="PANTHER" id="PTHR14819:SF9">
    <property type="entry name" value="UP-REGULATOR OF CELL PROLIFERATION-LIKE"/>
    <property type="match status" value="1"/>
</dbReference>
<reference evidence="3" key="1">
    <citation type="submission" date="2025-08" db="UniProtKB">
        <authorList>
            <consortium name="Ensembl"/>
        </authorList>
    </citation>
    <scope>IDENTIFICATION</scope>
</reference>
<dbReference type="InterPro" id="IPR057365">
    <property type="entry name" value="URGCP"/>
</dbReference>
<dbReference type="InterPro" id="IPR052986">
    <property type="entry name" value="VLIG_GTPase"/>
</dbReference>
<dbReference type="PROSITE" id="PS51717">
    <property type="entry name" value="G_VLIG"/>
    <property type="match status" value="1"/>
</dbReference>
<dbReference type="InterPro" id="IPR011029">
    <property type="entry name" value="DEATH-like_dom_sf"/>
</dbReference>
<sequence length="1131" mass="130731">MDPQTGPAELTIRNLFWKLIDILEEDVDGFLDEVSAILPTSQEMYRNPTASGTQHERVVMTLNLILKKGEETCMNFLQHLQNMRIRFPKLSSLSGDFPEKKKYIFDKTLQHLRTEDCKTSKLSLKKVLSIRKENLKDTDLQSIHFLRKLLALNRNARNTYSEENTSQMELSVDDEEYDNVNDASASLHPLDVVCALLHCSDHFLQQEIVFKMSMCQFAVPLLLPAGDGTYCTLMLWAMRDIVKRWTPHSLTDSKGFMEDNVVNVPMPTFSFVRLGKTKLSKSKILNQVLGQDQQHLDFFIHDDMEGGNIERKISDGLVEMSWYFPSGSKSSDAFEEPIAVTNLRGDLESNWNQFSFLTRVSSAVFIFTERIGEREIRVLSNCNTSSTKYDFFITHHEKYENLKQTGNICIMSKKKTENDRVLVKKIRHYITKSLKSFSKKEIETMKEQAFELGIHVDELVAECSKAREDAGEITNTIKDVARYKNETMSLQGERWKEISKLEKELCRMRKQGKKNVQEYQSELIRQSNELYEKQYACTLPHGMEMFIKVMELPLTNKLNFLKYMKIGLGSIVRENVLPLQAHYMENCKGTENQDKIKELDQKICDSSLGIEHFLREMGQFYEAACVMSRGKKCETDEEKYARLPGMAADLLLDGFPLELIDGDASNIPMQWVSDVLKKVDTKTGGRCKMRVITVLGVQSTGKSTLLNTMFGLQFPVASGRCTRGAFMTLLRVEKDFIEELGCDFILVIDTEGLKAPELASLEDSYEHDNELAMLVVGLSDITIINMAMENAAEMMDTLQIVVHAFLRMKEIGKKPKCLFVHQNVSDVSNYVNNMRDRKKLRDMLDKMTMIAAKMENKSTIKTFNDMIDYDIEKDNWYIPGLWLGGPPMAAVNLGYSENISELKKYLLTLMGPKASMNKAQTFSDFIEWVKSLWKAAKHEKFIFSFRNSLVAQAYQKLSMRFSQWEWDFTKAVYSWVSDTEMQIRNLSPDTLQEDAFTSYQKNELQSLLHNEKEKMLKLLENYFEDDSESSVHLIERYKEEYRVCVDFLKNELERNATNSFNKTFQNQKWKINIQRVLDKYQEILESKVINLLGKYGEERCEMSDTKLEEEFEVIWKETMSDLQAEPLLSAI</sequence>
<organism evidence="3 4">
    <name type="scientific">Leptobrachium leishanense</name>
    <name type="common">Leishan spiny toad</name>
    <dbReference type="NCBI Taxonomy" id="445787"/>
    <lineage>
        <taxon>Eukaryota</taxon>
        <taxon>Metazoa</taxon>
        <taxon>Chordata</taxon>
        <taxon>Craniata</taxon>
        <taxon>Vertebrata</taxon>
        <taxon>Euteleostomi</taxon>
        <taxon>Amphibia</taxon>
        <taxon>Batrachia</taxon>
        <taxon>Anura</taxon>
        <taxon>Pelobatoidea</taxon>
        <taxon>Megophryidae</taxon>
        <taxon>Leptobrachium</taxon>
    </lineage>
</organism>
<comment type="similarity">
    <text evidence="1">Belongs to the TRAFAC class dynamin-like GTPase superfamily. Very large inducible GTPase (VLIG) family.</text>
</comment>
<evidence type="ECO:0000313" key="4">
    <source>
        <dbReference type="Proteomes" id="UP000694569"/>
    </source>
</evidence>
<protein>
    <recommendedName>
        <fullName evidence="2">VLIG-type G domain-containing protein</fullName>
    </recommendedName>
</protein>